<keyword evidence="3" id="KW-1185">Reference proteome</keyword>
<dbReference type="Pfam" id="PF00560">
    <property type="entry name" value="LRR_1"/>
    <property type="match status" value="2"/>
</dbReference>
<dbReference type="InterPro" id="IPR003591">
    <property type="entry name" value="Leu-rich_rpt_typical-subtyp"/>
</dbReference>
<organism evidence="2 3">
    <name type="scientific">Owenia fusiformis</name>
    <name type="common">Polychaete worm</name>
    <dbReference type="NCBI Taxonomy" id="6347"/>
    <lineage>
        <taxon>Eukaryota</taxon>
        <taxon>Metazoa</taxon>
        <taxon>Spiralia</taxon>
        <taxon>Lophotrochozoa</taxon>
        <taxon>Annelida</taxon>
        <taxon>Polychaeta</taxon>
        <taxon>Sedentaria</taxon>
        <taxon>Canalipalpata</taxon>
        <taxon>Sabellida</taxon>
        <taxon>Oweniida</taxon>
        <taxon>Oweniidae</taxon>
        <taxon>Owenia</taxon>
    </lineage>
</organism>
<feature type="region of interest" description="Disordered" evidence="1">
    <location>
        <begin position="185"/>
        <end position="205"/>
    </location>
</feature>
<accession>A0A8J1Y9E9</accession>
<gene>
    <name evidence="2" type="ORF">OFUS_LOCUS8688</name>
</gene>
<feature type="region of interest" description="Disordered" evidence="1">
    <location>
        <begin position="379"/>
        <end position="398"/>
    </location>
</feature>
<feature type="region of interest" description="Disordered" evidence="1">
    <location>
        <begin position="1"/>
        <end position="51"/>
    </location>
</feature>
<dbReference type="InterPro" id="IPR050216">
    <property type="entry name" value="LRR_domain-containing"/>
</dbReference>
<dbReference type="GO" id="GO:0005737">
    <property type="term" value="C:cytoplasm"/>
    <property type="evidence" value="ECO:0007669"/>
    <property type="project" value="TreeGrafter"/>
</dbReference>
<reference evidence="2" key="1">
    <citation type="submission" date="2022-03" db="EMBL/GenBank/DDBJ databases">
        <authorList>
            <person name="Martin C."/>
        </authorList>
    </citation>
    <scope>NUCLEOTIDE SEQUENCE</scope>
</reference>
<comment type="caution">
    <text evidence="2">The sequence shown here is derived from an EMBL/GenBank/DDBJ whole genome shotgun (WGS) entry which is preliminary data.</text>
</comment>
<dbReference type="EMBL" id="CAIIXF020000004">
    <property type="protein sequence ID" value="CAH1782216.1"/>
    <property type="molecule type" value="Genomic_DNA"/>
</dbReference>
<dbReference type="PANTHER" id="PTHR48051:SF1">
    <property type="entry name" value="RAS SUPPRESSOR PROTEIN 1"/>
    <property type="match status" value="1"/>
</dbReference>
<protein>
    <submittedName>
        <fullName evidence="2">Uncharacterized protein</fullName>
    </submittedName>
</protein>
<dbReference type="Pfam" id="PF13855">
    <property type="entry name" value="LRR_8"/>
    <property type="match status" value="1"/>
</dbReference>
<feature type="compositionally biased region" description="Polar residues" evidence="1">
    <location>
        <begin position="388"/>
        <end position="398"/>
    </location>
</feature>
<evidence type="ECO:0000313" key="3">
    <source>
        <dbReference type="Proteomes" id="UP000749559"/>
    </source>
</evidence>
<dbReference type="PROSITE" id="PS51450">
    <property type="entry name" value="LRR"/>
    <property type="match status" value="3"/>
</dbReference>
<feature type="region of interest" description="Disordered" evidence="1">
    <location>
        <begin position="675"/>
        <end position="702"/>
    </location>
</feature>
<name>A0A8J1Y9E9_OWEFU</name>
<evidence type="ECO:0000256" key="1">
    <source>
        <dbReference type="SAM" id="MobiDB-lite"/>
    </source>
</evidence>
<dbReference type="Proteomes" id="UP000749559">
    <property type="component" value="Unassembled WGS sequence"/>
</dbReference>
<dbReference type="AlphaFoldDB" id="A0A8J1Y9E9"/>
<dbReference type="Gene3D" id="3.80.10.10">
    <property type="entry name" value="Ribonuclease Inhibitor"/>
    <property type="match status" value="1"/>
</dbReference>
<proteinExistence type="predicted"/>
<feature type="compositionally biased region" description="Polar residues" evidence="1">
    <location>
        <begin position="1"/>
        <end position="13"/>
    </location>
</feature>
<feature type="compositionally biased region" description="Basic residues" evidence="1">
    <location>
        <begin position="23"/>
        <end position="34"/>
    </location>
</feature>
<dbReference type="PANTHER" id="PTHR48051">
    <property type="match status" value="1"/>
</dbReference>
<feature type="compositionally biased region" description="Pro residues" evidence="1">
    <location>
        <begin position="35"/>
        <end position="49"/>
    </location>
</feature>
<dbReference type="SMART" id="SM00369">
    <property type="entry name" value="LRR_TYP"/>
    <property type="match status" value="4"/>
</dbReference>
<dbReference type="SUPFAM" id="SSF52058">
    <property type="entry name" value="L domain-like"/>
    <property type="match status" value="1"/>
</dbReference>
<dbReference type="OrthoDB" id="660555at2759"/>
<dbReference type="InterPro" id="IPR001611">
    <property type="entry name" value="Leu-rich_rpt"/>
</dbReference>
<dbReference type="InterPro" id="IPR032675">
    <property type="entry name" value="LRR_dom_sf"/>
</dbReference>
<evidence type="ECO:0000313" key="2">
    <source>
        <dbReference type="EMBL" id="CAH1782216.1"/>
    </source>
</evidence>
<sequence length="723" mass="81608">MATKVQKNLSMSLSDMPGLHTVKAPKTKLLRKPRAPPPKSKIPTPPPPEKFYIEAEPKVLPHQRSPYLNQTNSSLKNNVSPVPSIEHPSMVTPPPSEAGHDYINHIEPGDDIALAHSQSIDIEEYRLMSRLTSQPSPVSNSLLKSATQKQVSKFNKDDKKYVLDANYRESTFDVNGLQEDGIKTKQSSVKPYKPRGPDGLPMRMPKQPPVVSNVYLYADGPETYRPPAFTLEDFLVQMSHIHKLSLGSVKEKMLSRHNYKKLTRILADKCFKLQQTELKTVNITIKDEDIPVKVTPRVPQQQLLIEMAAVIKEQFKNIMKSEVKTVIRPLPKYSPPYIPGTAPHTEIILYEDDGTVLREKSLQMIRDSTMPTKDAVFQSADSRHFQGSRRSNSPFATNEEQISPAELSVLDCLVSGATALSLKAHFISEIPDIQPVSRTLRYLNLSFNDFSEIPEVVFSLHRLEILKLRNNPIEEIPPAISGLKRLRSLVISFCMLSSVPVSLFQCEKLRHLDLSYNRLTFLPQEMENANRLREMNLEGNQLSSMPYGALRLPRLKYLRVTNNYMHPLFWKEHTKNAPQRLSDLAALCFTQSGRRARYKTIPDEAEKLLSKASQCNCCNGPIYGPGLRIIRPISKIFSVKNLPFLFRACSPFCRDVFMDSGETLQEILYGQSDTQIVNTQSPSESPRESSRQNDANSTPQSIISGPIGIQQDFALQKQNVAVT</sequence>